<gene>
    <name evidence="2" type="ORF">PS645_00046</name>
</gene>
<keyword evidence="1" id="KW-0732">Signal</keyword>
<organism evidence="2 3">
    <name type="scientific">Pseudomonas fluorescens</name>
    <dbReference type="NCBI Taxonomy" id="294"/>
    <lineage>
        <taxon>Bacteria</taxon>
        <taxon>Pseudomonadati</taxon>
        <taxon>Pseudomonadota</taxon>
        <taxon>Gammaproteobacteria</taxon>
        <taxon>Pseudomonadales</taxon>
        <taxon>Pseudomonadaceae</taxon>
        <taxon>Pseudomonas</taxon>
    </lineage>
</organism>
<reference evidence="2 3" key="1">
    <citation type="submission" date="2019-09" db="EMBL/GenBank/DDBJ databases">
        <authorList>
            <person name="Chandra G."/>
            <person name="Truman W A."/>
        </authorList>
    </citation>
    <scope>NUCLEOTIDE SEQUENCE [LARGE SCALE GENOMIC DNA]</scope>
    <source>
        <strain evidence="2">PS645</strain>
    </source>
</reference>
<name>A0A5E6NZW3_PSEFL</name>
<dbReference type="EMBL" id="CABVGX010000001">
    <property type="protein sequence ID" value="VVM36421.1"/>
    <property type="molecule type" value="Genomic_DNA"/>
</dbReference>
<feature type="signal peptide" evidence="1">
    <location>
        <begin position="1"/>
        <end position="27"/>
    </location>
</feature>
<evidence type="ECO:0000313" key="2">
    <source>
        <dbReference type="EMBL" id="VVM36421.1"/>
    </source>
</evidence>
<evidence type="ECO:0000313" key="3">
    <source>
        <dbReference type="Proteomes" id="UP000325607"/>
    </source>
</evidence>
<dbReference type="RefSeq" id="WP_150578584.1">
    <property type="nucleotide sequence ID" value="NZ_CABVGX010000001.1"/>
</dbReference>
<evidence type="ECO:0008006" key="4">
    <source>
        <dbReference type="Google" id="ProtNLM"/>
    </source>
</evidence>
<dbReference type="PROSITE" id="PS51257">
    <property type="entry name" value="PROKAR_LIPOPROTEIN"/>
    <property type="match status" value="1"/>
</dbReference>
<proteinExistence type="predicted"/>
<protein>
    <recommendedName>
        <fullName evidence="4">Lipoprotein</fullName>
    </recommendedName>
</protein>
<dbReference type="AlphaFoldDB" id="A0A5E6NZW3"/>
<evidence type="ECO:0000256" key="1">
    <source>
        <dbReference type="SAM" id="SignalP"/>
    </source>
</evidence>
<sequence length="110" mass="11862" precursor="true">MSLNKGKYLATATTVLFCMLLSGCASPPEHPQLVEADLLFAALQSKSESITLVPQETQAAFVPLAQAYILSNRNRSDPRIEELSILAKKRIALAEQLISEKLALGCNGSC</sequence>
<dbReference type="Proteomes" id="UP000325607">
    <property type="component" value="Unassembled WGS sequence"/>
</dbReference>
<accession>A0A5E6NZW3</accession>
<feature type="chain" id="PRO_5022729993" description="Lipoprotein" evidence="1">
    <location>
        <begin position="28"/>
        <end position="110"/>
    </location>
</feature>